<name>A0A8H3QIK0_9GLOM</name>
<organism evidence="2 3">
    <name type="scientific">Rhizophagus clarus</name>
    <dbReference type="NCBI Taxonomy" id="94130"/>
    <lineage>
        <taxon>Eukaryota</taxon>
        <taxon>Fungi</taxon>
        <taxon>Fungi incertae sedis</taxon>
        <taxon>Mucoromycota</taxon>
        <taxon>Glomeromycotina</taxon>
        <taxon>Glomeromycetes</taxon>
        <taxon>Glomerales</taxon>
        <taxon>Glomeraceae</taxon>
        <taxon>Rhizophagus</taxon>
    </lineage>
</organism>
<evidence type="ECO:0000313" key="2">
    <source>
        <dbReference type="EMBL" id="GES80392.1"/>
    </source>
</evidence>
<dbReference type="AlphaFoldDB" id="A0A8H3QIK0"/>
<gene>
    <name evidence="2" type="ORF">RCL2_000767600</name>
</gene>
<sequence length="329" mass="37149">MLGRFPSKYLQSSLRNIADASCQSFAFMLPPPLRFVLKLFTSSFRSIKNEGGTSKGGSMYMNESEQTHFLMQSNEDAIKYIKNDLVMLKDILTKLTNKQIIIQQKQAEQMSVSQTWVNISTQGHNKPAVQTHNNKHQNTGILKRTLETSDSDSTNNFNNDKLLLEQINQQSKALSNVANLLFKLEYKIDNLIASTPSDLNNSDILRGDASVDNGTQKKKKKKKSNSDINTVNTSSPTINTPSYYFNIGTINITGLTDIKMQQLIEYMETWDIDILGVTETSLNVKQSKFLIGTKYPKYDFFSTGHMRGTGSILIIKKTLAYYISCVEKF</sequence>
<dbReference type="SUPFAM" id="SSF56219">
    <property type="entry name" value="DNase I-like"/>
    <property type="match status" value="1"/>
</dbReference>
<proteinExistence type="predicted"/>
<dbReference type="EMBL" id="BLAL01000049">
    <property type="protein sequence ID" value="GES80392.1"/>
    <property type="molecule type" value="Genomic_DNA"/>
</dbReference>
<evidence type="ECO:0008006" key="4">
    <source>
        <dbReference type="Google" id="ProtNLM"/>
    </source>
</evidence>
<dbReference type="Proteomes" id="UP000615446">
    <property type="component" value="Unassembled WGS sequence"/>
</dbReference>
<feature type="region of interest" description="Disordered" evidence="1">
    <location>
        <begin position="203"/>
        <end position="233"/>
    </location>
</feature>
<reference evidence="2" key="1">
    <citation type="submission" date="2019-10" db="EMBL/GenBank/DDBJ databases">
        <title>Conservation and host-specific expression of non-tandemly repeated heterogenous ribosome RNA gene in arbuscular mycorrhizal fungi.</title>
        <authorList>
            <person name="Maeda T."/>
            <person name="Kobayashi Y."/>
            <person name="Nakagawa T."/>
            <person name="Ezawa T."/>
            <person name="Yamaguchi K."/>
            <person name="Bino T."/>
            <person name="Nishimoto Y."/>
            <person name="Shigenobu S."/>
            <person name="Kawaguchi M."/>
        </authorList>
    </citation>
    <scope>NUCLEOTIDE SEQUENCE</scope>
    <source>
        <strain evidence="2">HR1</strain>
    </source>
</reference>
<accession>A0A8H3QIK0</accession>
<protein>
    <recommendedName>
        <fullName evidence="4">Endonuclease/exonuclease/phosphatase domain-containing protein</fullName>
    </recommendedName>
</protein>
<dbReference type="InterPro" id="IPR036691">
    <property type="entry name" value="Endo/exonu/phosph_ase_sf"/>
</dbReference>
<comment type="caution">
    <text evidence="2">The sequence shown here is derived from an EMBL/GenBank/DDBJ whole genome shotgun (WGS) entry which is preliminary data.</text>
</comment>
<dbReference type="Gene3D" id="3.60.10.10">
    <property type="entry name" value="Endonuclease/exonuclease/phosphatase"/>
    <property type="match status" value="1"/>
</dbReference>
<evidence type="ECO:0000313" key="3">
    <source>
        <dbReference type="Proteomes" id="UP000615446"/>
    </source>
</evidence>
<evidence type="ECO:0000256" key="1">
    <source>
        <dbReference type="SAM" id="MobiDB-lite"/>
    </source>
</evidence>